<dbReference type="Proteomes" id="UP001371305">
    <property type="component" value="Unassembled WGS sequence"/>
</dbReference>
<protein>
    <recommendedName>
        <fullName evidence="1">DUF7716 domain-containing protein</fullName>
    </recommendedName>
</protein>
<dbReference type="Pfam" id="PF24832">
    <property type="entry name" value="DUF7716"/>
    <property type="match status" value="1"/>
</dbReference>
<accession>A0ABU9AUY3</accession>
<evidence type="ECO:0000313" key="3">
    <source>
        <dbReference type="Proteomes" id="UP001371305"/>
    </source>
</evidence>
<comment type="caution">
    <text evidence="2">The sequence shown here is derived from an EMBL/GenBank/DDBJ whole genome shotgun (WGS) entry which is preliminary data.</text>
</comment>
<keyword evidence="3" id="KW-1185">Reference proteome</keyword>
<evidence type="ECO:0000313" key="2">
    <source>
        <dbReference type="EMBL" id="MEK7951486.1"/>
    </source>
</evidence>
<gene>
    <name evidence="2" type="ORF">WKV53_13295</name>
</gene>
<sequence length="171" mass="19388">MTLFQIITAVRAGEGSESQWLLIVGDAKNLSGETECELAKMDFDEDLDEEVYPPGFKERGLYSTVDYQTLQDCIQWADRLAGCPDEAAACEVIRYYIRFDAWPDRLGAPDPPPWEETQARLDREFYDSLGQERPGTQCRREGCSGGAVVFSAFCRVHQFENVKKRPCPFAD</sequence>
<dbReference type="EMBL" id="JBBUKT010000004">
    <property type="protein sequence ID" value="MEK7951486.1"/>
    <property type="molecule type" value="Genomic_DNA"/>
</dbReference>
<evidence type="ECO:0000259" key="1">
    <source>
        <dbReference type="Pfam" id="PF24832"/>
    </source>
</evidence>
<name>A0ABU9AUY3_9BACT</name>
<reference evidence="2 3" key="1">
    <citation type="submission" date="2024-04" db="EMBL/GenBank/DDBJ databases">
        <title>Luteolibacter sp. isolated from soil.</title>
        <authorList>
            <person name="An J."/>
        </authorList>
    </citation>
    <scope>NUCLEOTIDE SEQUENCE [LARGE SCALE GENOMIC DNA]</scope>
    <source>
        <strain evidence="2 3">Y139</strain>
    </source>
</reference>
<dbReference type="InterPro" id="IPR056133">
    <property type="entry name" value="DUF7716"/>
</dbReference>
<feature type="domain" description="DUF7716" evidence="1">
    <location>
        <begin position="13"/>
        <end position="102"/>
    </location>
</feature>
<dbReference type="RefSeq" id="WP_341405090.1">
    <property type="nucleotide sequence ID" value="NZ_JBBUKT010000004.1"/>
</dbReference>
<proteinExistence type="predicted"/>
<organism evidence="2 3">
    <name type="scientific">Luteolibacter soli</name>
    <dbReference type="NCBI Taxonomy" id="3135280"/>
    <lineage>
        <taxon>Bacteria</taxon>
        <taxon>Pseudomonadati</taxon>
        <taxon>Verrucomicrobiota</taxon>
        <taxon>Verrucomicrobiia</taxon>
        <taxon>Verrucomicrobiales</taxon>
        <taxon>Verrucomicrobiaceae</taxon>
        <taxon>Luteolibacter</taxon>
    </lineage>
</organism>